<sequence length="146" mass="15730">MDAAAELDSSNSSSFDDEHSGMVPLGIPFRIQDPYTGKFVFNRNDDLRLRANGRGMGGEDGGDLWELADAASRDNTFESSLGVETGYLLKNVRTGQVIVDESAGDGIPSSGFRLSDVNAVHSNNQLWIIEAVECDSSRRKGTGSNQ</sequence>
<accession>A0A176VMA0</accession>
<name>A0A176VMA0_MARPO</name>
<proteinExistence type="predicted"/>
<organism evidence="1 2">
    <name type="scientific">Marchantia polymorpha subsp. ruderalis</name>
    <dbReference type="NCBI Taxonomy" id="1480154"/>
    <lineage>
        <taxon>Eukaryota</taxon>
        <taxon>Viridiplantae</taxon>
        <taxon>Streptophyta</taxon>
        <taxon>Embryophyta</taxon>
        <taxon>Marchantiophyta</taxon>
        <taxon>Marchantiopsida</taxon>
        <taxon>Marchantiidae</taxon>
        <taxon>Marchantiales</taxon>
        <taxon>Marchantiaceae</taxon>
        <taxon>Marchantia</taxon>
    </lineage>
</organism>
<dbReference type="AlphaFoldDB" id="A0A176VMA0"/>
<reference evidence="1" key="1">
    <citation type="submission" date="2016-03" db="EMBL/GenBank/DDBJ databases">
        <title>Mechanisms controlling the formation of the plant cell surface in tip-growing cells are functionally conserved among land plants.</title>
        <authorList>
            <person name="Honkanen S."/>
            <person name="Jones V.A."/>
            <person name="Morieri G."/>
            <person name="Champion C."/>
            <person name="Hetherington A.J."/>
            <person name="Kelly S."/>
            <person name="Saint-Marcoux D."/>
            <person name="Proust H."/>
            <person name="Prescott H."/>
            <person name="Dolan L."/>
        </authorList>
    </citation>
    <scope>NUCLEOTIDE SEQUENCE [LARGE SCALE GENOMIC DNA]</scope>
    <source>
        <tissue evidence="1">Whole gametophyte</tissue>
    </source>
</reference>
<protein>
    <recommendedName>
        <fullName evidence="3">Ricin B lectin domain-containing protein</fullName>
    </recommendedName>
</protein>
<evidence type="ECO:0008006" key="3">
    <source>
        <dbReference type="Google" id="ProtNLM"/>
    </source>
</evidence>
<gene>
    <name evidence="1" type="ORF">AXG93_1618s1010</name>
</gene>
<evidence type="ECO:0000313" key="1">
    <source>
        <dbReference type="EMBL" id="OAE21737.1"/>
    </source>
</evidence>
<dbReference type="Proteomes" id="UP000077202">
    <property type="component" value="Unassembled WGS sequence"/>
</dbReference>
<comment type="caution">
    <text evidence="1">The sequence shown here is derived from an EMBL/GenBank/DDBJ whole genome shotgun (WGS) entry which is preliminary data.</text>
</comment>
<evidence type="ECO:0000313" key="2">
    <source>
        <dbReference type="Proteomes" id="UP000077202"/>
    </source>
</evidence>
<keyword evidence="2" id="KW-1185">Reference proteome</keyword>
<dbReference type="EMBL" id="LVLJ01003349">
    <property type="protein sequence ID" value="OAE21737.1"/>
    <property type="molecule type" value="Genomic_DNA"/>
</dbReference>